<sequence length="258" mass="29504">MLTVKRGETELFFDDSGFAEPPYVYGPLLKDQVYEEPFLEHIRSLNRRGDYVDIGAHLGTHTVWFAQLCPSTHVHAFEPVNRFAEVVRRNITANGLTDRVTLHQVGLSDRAGQAVNQLSPEHQKGFVPDPDWAKEHFEIVKLDEVLRRQPVAVIKLDVEGMEAAALRGARRVLSRWRPLIYAEAHSPELVAEIEQVLRPYGYRATGKVFNSSPTYEFAAPARRGRERLRPLWHRLPAGWRRKLGRTLTRALRPKKTSA</sequence>
<protein>
    <recommendedName>
        <fullName evidence="1">Methyltransferase FkbM domain-containing protein</fullName>
    </recommendedName>
</protein>
<gene>
    <name evidence="2" type="ORF">Aau02nite_14460</name>
</gene>
<dbReference type="InterPro" id="IPR006342">
    <property type="entry name" value="FkbM_mtfrase"/>
</dbReference>
<accession>A0A919VJQ1</accession>
<dbReference type="InterPro" id="IPR029063">
    <property type="entry name" value="SAM-dependent_MTases_sf"/>
</dbReference>
<evidence type="ECO:0000259" key="1">
    <source>
        <dbReference type="Pfam" id="PF05050"/>
    </source>
</evidence>
<dbReference type="Pfam" id="PF05050">
    <property type="entry name" value="Methyltransf_21"/>
    <property type="match status" value="1"/>
</dbReference>
<comment type="caution">
    <text evidence="2">The sequence shown here is derived from an EMBL/GenBank/DDBJ whole genome shotgun (WGS) entry which is preliminary data.</text>
</comment>
<dbReference type="RefSeq" id="WP_212987530.1">
    <property type="nucleotide sequence ID" value="NZ_BAABEA010000044.1"/>
</dbReference>
<proteinExistence type="predicted"/>
<dbReference type="InterPro" id="IPR052514">
    <property type="entry name" value="SAM-dependent_MTase"/>
</dbReference>
<dbReference type="Gene3D" id="3.40.50.150">
    <property type="entry name" value="Vaccinia Virus protein VP39"/>
    <property type="match status" value="1"/>
</dbReference>
<evidence type="ECO:0000313" key="3">
    <source>
        <dbReference type="Proteomes" id="UP000681340"/>
    </source>
</evidence>
<dbReference type="Proteomes" id="UP000681340">
    <property type="component" value="Unassembled WGS sequence"/>
</dbReference>
<organism evidence="2 3">
    <name type="scientific">Actinoplanes auranticolor</name>
    <dbReference type="NCBI Taxonomy" id="47988"/>
    <lineage>
        <taxon>Bacteria</taxon>
        <taxon>Bacillati</taxon>
        <taxon>Actinomycetota</taxon>
        <taxon>Actinomycetes</taxon>
        <taxon>Micromonosporales</taxon>
        <taxon>Micromonosporaceae</taxon>
        <taxon>Actinoplanes</taxon>
    </lineage>
</organism>
<name>A0A919VJQ1_9ACTN</name>
<dbReference type="PANTHER" id="PTHR34203:SF15">
    <property type="entry name" value="SLL1173 PROTEIN"/>
    <property type="match status" value="1"/>
</dbReference>
<dbReference type="SUPFAM" id="SSF53335">
    <property type="entry name" value="S-adenosyl-L-methionine-dependent methyltransferases"/>
    <property type="match status" value="1"/>
</dbReference>
<keyword evidence="3" id="KW-1185">Reference proteome</keyword>
<feature type="domain" description="Methyltransferase FkbM" evidence="1">
    <location>
        <begin position="53"/>
        <end position="203"/>
    </location>
</feature>
<dbReference type="NCBIfam" id="TIGR01444">
    <property type="entry name" value="fkbM_fam"/>
    <property type="match status" value="1"/>
</dbReference>
<dbReference type="PANTHER" id="PTHR34203">
    <property type="entry name" value="METHYLTRANSFERASE, FKBM FAMILY PROTEIN"/>
    <property type="match status" value="1"/>
</dbReference>
<dbReference type="AlphaFoldDB" id="A0A919VJQ1"/>
<reference evidence="2" key="1">
    <citation type="submission" date="2021-03" db="EMBL/GenBank/DDBJ databases">
        <title>Whole genome shotgun sequence of Actinoplanes auranticolor NBRC 12245.</title>
        <authorList>
            <person name="Komaki H."/>
            <person name="Tamura T."/>
        </authorList>
    </citation>
    <scope>NUCLEOTIDE SEQUENCE</scope>
    <source>
        <strain evidence="2">NBRC 12245</strain>
    </source>
</reference>
<dbReference type="EMBL" id="BOQL01000015">
    <property type="protein sequence ID" value="GIM65065.1"/>
    <property type="molecule type" value="Genomic_DNA"/>
</dbReference>
<evidence type="ECO:0000313" key="2">
    <source>
        <dbReference type="EMBL" id="GIM65065.1"/>
    </source>
</evidence>